<keyword evidence="7" id="KW-1185">Reference proteome</keyword>
<keyword evidence="2" id="KW-0808">Transferase</keyword>
<evidence type="ECO:0000256" key="2">
    <source>
        <dbReference type="ARBA" id="ARBA00022679"/>
    </source>
</evidence>
<name>A0ABT0K637_9ACTN</name>
<dbReference type="Gene3D" id="3.40.50.2000">
    <property type="entry name" value="Glycogen Phosphorylase B"/>
    <property type="match status" value="2"/>
</dbReference>
<gene>
    <name evidence="6" type="ORF">MXD59_25100</name>
</gene>
<evidence type="ECO:0000256" key="3">
    <source>
        <dbReference type="SAM" id="MobiDB-lite"/>
    </source>
</evidence>
<dbReference type="CDD" id="cd03801">
    <property type="entry name" value="GT4_PimA-like"/>
    <property type="match status" value="1"/>
</dbReference>
<dbReference type="EMBL" id="JALKFT010000058">
    <property type="protein sequence ID" value="MCK9878997.1"/>
    <property type="molecule type" value="Genomic_DNA"/>
</dbReference>
<reference evidence="6 7" key="1">
    <citation type="submission" date="2022-04" db="EMBL/GenBank/DDBJ databases">
        <title>Genome diversity in the genus Frankia.</title>
        <authorList>
            <person name="Carlos-Shanley C."/>
            <person name="Hahn D."/>
        </authorList>
    </citation>
    <scope>NUCLEOTIDE SEQUENCE [LARGE SCALE GENOMIC DNA]</scope>
    <source>
        <strain evidence="6 7">Ag45/Mut15</strain>
    </source>
</reference>
<dbReference type="PANTHER" id="PTHR46401">
    <property type="entry name" value="GLYCOSYLTRANSFERASE WBBK-RELATED"/>
    <property type="match status" value="1"/>
</dbReference>
<evidence type="ECO:0000259" key="4">
    <source>
        <dbReference type="Pfam" id="PF00534"/>
    </source>
</evidence>
<dbReference type="Pfam" id="PF13439">
    <property type="entry name" value="Glyco_transf_4"/>
    <property type="match status" value="1"/>
</dbReference>
<evidence type="ECO:0000313" key="7">
    <source>
        <dbReference type="Proteomes" id="UP001201873"/>
    </source>
</evidence>
<proteinExistence type="predicted"/>
<protein>
    <submittedName>
        <fullName evidence="6">Glycosyltransferase family 4 protein</fullName>
    </submittedName>
</protein>
<sequence>MTASRNGRVPNSTGGPNSTLNPNRAPDPNGALAPTPARLVLPSSGTAGSQVAPSLLTQQLGAPSIEAVVGRPPSLAELVETSGMRRVHVLAWRDLDDPESGGSELHADKVAERWAQAGIDVSLRTAMAPGRPESVQRNGYSVVRKAGRYSVFPRTALSGAMGRTGPWDGLVEIWNGMPFFSPVWARCPRVVFLHHVHAEMWRMVLSPKLARIGETVEFRVAPPMYRRTRILTLSQSSRHEIIDLLGLPPRNITVVPPGIDPAYTPAGERSPHPLVLSVGRLVPVKRFDVLIDALLRARQDHPTMEAVIVGEGYERPELEKKIAAAGAGQWLRLIGRVDDAELLALYRRAWVLTSASAREGWGMTITEAAACGVPSVATRIAGHTDAVIDGETGLLVEPADLGRTLAGVLTDRELHARLAAGALAHAATFTWAETARATFAALVREAARQRRADGSAAGRRR</sequence>
<evidence type="ECO:0000259" key="5">
    <source>
        <dbReference type="Pfam" id="PF13439"/>
    </source>
</evidence>
<evidence type="ECO:0000256" key="1">
    <source>
        <dbReference type="ARBA" id="ARBA00022676"/>
    </source>
</evidence>
<dbReference type="InterPro" id="IPR001296">
    <property type="entry name" value="Glyco_trans_1"/>
</dbReference>
<dbReference type="InterPro" id="IPR028098">
    <property type="entry name" value="Glyco_trans_4-like_N"/>
</dbReference>
<feature type="domain" description="Glycosyl transferase family 1" evidence="4">
    <location>
        <begin position="269"/>
        <end position="420"/>
    </location>
</feature>
<dbReference type="Pfam" id="PF00534">
    <property type="entry name" value="Glycos_transf_1"/>
    <property type="match status" value="1"/>
</dbReference>
<organism evidence="6 7">
    <name type="scientific">Frankia umida</name>
    <dbReference type="NCBI Taxonomy" id="573489"/>
    <lineage>
        <taxon>Bacteria</taxon>
        <taxon>Bacillati</taxon>
        <taxon>Actinomycetota</taxon>
        <taxon>Actinomycetes</taxon>
        <taxon>Frankiales</taxon>
        <taxon>Frankiaceae</taxon>
        <taxon>Frankia</taxon>
    </lineage>
</organism>
<dbReference type="RefSeq" id="WP_248827051.1">
    <property type="nucleotide sequence ID" value="NZ_JALKFT010000058.1"/>
</dbReference>
<dbReference type="SUPFAM" id="SSF53756">
    <property type="entry name" value="UDP-Glycosyltransferase/glycogen phosphorylase"/>
    <property type="match status" value="1"/>
</dbReference>
<dbReference type="PANTHER" id="PTHR46401:SF2">
    <property type="entry name" value="GLYCOSYLTRANSFERASE WBBK-RELATED"/>
    <property type="match status" value="1"/>
</dbReference>
<accession>A0ABT0K637</accession>
<keyword evidence="1" id="KW-0328">Glycosyltransferase</keyword>
<dbReference type="Proteomes" id="UP001201873">
    <property type="component" value="Unassembled WGS sequence"/>
</dbReference>
<evidence type="ECO:0000313" key="6">
    <source>
        <dbReference type="EMBL" id="MCK9878997.1"/>
    </source>
</evidence>
<feature type="compositionally biased region" description="Polar residues" evidence="3">
    <location>
        <begin position="1"/>
        <end position="22"/>
    </location>
</feature>
<feature type="region of interest" description="Disordered" evidence="3">
    <location>
        <begin position="1"/>
        <end position="36"/>
    </location>
</feature>
<comment type="caution">
    <text evidence="6">The sequence shown here is derived from an EMBL/GenBank/DDBJ whole genome shotgun (WGS) entry which is preliminary data.</text>
</comment>
<feature type="domain" description="Glycosyltransferase subfamily 4-like N-terminal" evidence="5">
    <location>
        <begin position="101"/>
        <end position="262"/>
    </location>
</feature>